<feature type="transmembrane region" description="Helical" evidence="9">
    <location>
        <begin position="102"/>
        <end position="121"/>
    </location>
</feature>
<feature type="transmembrane region" description="Helical" evidence="9">
    <location>
        <begin position="189"/>
        <end position="211"/>
    </location>
</feature>
<feature type="transmembrane region" description="Helical" evidence="9">
    <location>
        <begin position="127"/>
        <end position="150"/>
    </location>
</feature>
<feature type="transmembrane region" description="Helical" evidence="9">
    <location>
        <begin position="329"/>
        <end position="353"/>
    </location>
</feature>
<dbReference type="Pfam" id="PF07690">
    <property type="entry name" value="MFS_1"/>
    <property type="match status" value="2"/>
</dbReference>
<dbReference type="Proteomes" id="UP000192721">
    <property type="component" value="Unassembled WGS sequence"/>
</dbReference>
<keyword evidence="6 9" id="KW-1133">Transmembrane helix</keyword>
<protein>
    <recommendedName>
        <fullName evidence="10">Major facilitator superfamily (MFS) profile domain-containing protein</fullName>
    </recommendedName>
</protein>
<dbReference type="PROSITE" id="PS00216">
    <property type="entry name" value="SUGAR_TRANSPORT_1"/>
    <property type="match status" value="1"/>
</dbReference>
<keyword evidence="3" id="KW-0813">Transport</keyword>
<comment type="subcellular location">
    <subcellularLocation>
        <location evidence="1">Cell membrane</location>
        <topology evidence="1">Multi-pass membrane protein</topology>
    </subcellularLocation>
</comment>
<proteinExistence type="inferred from homology"/>
<feature type="transmembrane region" description="Helical" evidence="9">
    <location>
        <begin position="306"/>
        <end position="323"/>
    </location>
</feature>
<evidence type="ECO:0000256" key="1">
    <source>
        <dbReference type="ARBA" id="ARBA00004651"/>
    </source>
</evidence>
<feature type="transmembrane region" description="Helical" evidence="9">
    <location>
        <begin position="36"/>
        <end position="55"/>
    </location>
</feature>
<dbReference type="GO" id="GO:0022857">
    <property type="term" value="F:transmembrane transporter activity"/>
    <property type="evidence" value="ECO:0007669"/>
    <property type="project" value="InterPro"/>
</dbReference>
<feature type="transmembrane region" description="Helical" evidence="9">
    <location>
        <begin position="162"/>
        <end position="183"/>
    </location>
</feature>
<feature type="transmembrane region" description="Helical" evidence="9">
    <location>
        <begin position="392"/>
        <end position="411"/>
    </location>
</feature>
<dbReference type="Gene3D" id="1.20.1250.20">
    <property type="entry name" value="MFS general substrate transporter like domains"/>
    <property type="match status" value="1"/>
</dbReference>
<organism evidence="11 12">
    <name type="scientific">Chromobacterium haemolyticum</name>
    <dbReference type="NCBI Taxonomy" id="394935"/>
    <lineage>
        <taxon>Bacteria</taxon>
        <taxon>Pseudomonadati</taxon>
        <taxon>Pseudomonadota</taxon>
        <taxon>Betaproteobacteria</taxon>
        <taxon>Neisseriales</taxon>
        <taxon>Chromobacteriaceae</taxon>
        <taxon>Chromobacterium</taxon>
    </lineage>
</organism>
<name>A0A1W0DAU0_9NEIS</name>
<evidence type="ECO:0000256" key="2">
    <source>
        <dbReference type="ARBA" id="ARBA00008335"/>
    </source>
</evidence>
<evidence type="ECO:0000256" key="5">
    <source>
        <dbReference type="ARBA" id="ARBA00022692"/>
    </source>
</evidence>
<evidence type="ECO:0000259" key="10">
    <source>
        <dbReference type="PROSITE" id="PS50850"/>
    </source>
</evidence>
<evidence type="ECO:0000256" key="7">
    <source>
        <dbReference type="ARBA" id="ARBA00023136"/>
    </source>
</evidence>
<evidence type="ECO:0000256" key="3">
    <source>
        <dbReference type="ARBA" id="ARBA00022448"/>
    </source>
</evidence>
<dbReference type="PROSITE" id="PS50850">
    <property type="entry name" value="MFS"/>
    <property type="match status" value="1"/>
</dbReference>
<dbReference type="PANTHER" id="PTHR43271">
    <property type="entry name" value="BLL2771 PROTEIN"/>
    <property type="match status" value="1"/>
</dbReference>
<gene>
    <name evidence="11" type="ORF">B0T45_00250</name>
</gene>
<evidence type="ECO:0000313" key="11">
    <source>
        <dbReference type="EMBL" id="OQS44073.1"/>
    </source>
</evidence>
<evidence type="ECO:0000256" key="4">
    <source>
        <dbReference type="ARBA" id="ARBA00022475"/>
    </source>
</evidence>
<feature type="transmembrane region" description="Helical" evidence="9">
    <location>
        <begin position="75"/>
        <end position="95"/>
    </location>
</feature>
<feature type="domain" description="Major facilitator superfamily (MFS) profile" evidence="10">
    <location>
        <begin position="33"/>
        <end position="415"/>
    </location>
</feature>
<sequence length="420" mass="44765">MSADSSSPCLRVLAPPPSEPSFPPAKLHAGTPEFRATARAMFVGGYCTFAMLYGAQPLMPMFAQEFSLSPAASSGVVSLATGSLALSLIPAGLLADRLGRRPLMNAALALGALLMLLSALADSFQHLLWLRAAFGVALAGLPAVAMTYLSEEVDAKSLGHSMGLYIAGNALGGMSGRFIASLLADHLGWRWALLTLALLGVAGACLFWRNLPPSRHFQPRRHDFGRMWREAKGLFRDPGLPWLFVSAFLLSGCFVSLYNYLGFRLLAAPFNMSQSLLGLVFSLYIVGVWSSAWVGKLSDRLGRRNVLWLMVLSMLLGLGLTLSDRVTLLVAGIALFTFGFFAGHSVASSWVGLRARQGRALASAIYLSAYYLGSSLVGSLSGLMWGRGGWQGVAAVLAASLAAMLAISLGLRRLQPLPQP</sequence>
<evidence type="ECO:0000256" key="6">
    <source>
        <dbReference type="ARBA" id="ARBA00022989"/>
    </source>
</evidence>
<comment type="similarity">
    <text evidence="2">Belongs to the major facilitator superfamily.</text>
</comment>
<comment type="caution">
    <text evidence="11">The sequence shown here is derived from an EMBL/GenBank/DDBJ whole genome shotgun (WGS) entry which is preliminary data.</text>
</comment>
<feature type="transmembrane region" description="Helical" evidence="9">
    <location>
        <begin position="239"/>
        <end position="261"/>
    </location>
</feature>
<evidence type="ECO:0000256" key="9">
    <source>
        <dbReference type="SAM" id="Phobius"/>
    </source>
</evidence>
<dbReference type="AlphaFoldDB" id="A0A1W0DAU0"/>
<dbReference type="InterPro" id="IPR011701">
    <property type="entry name" value="MFS"/>
</dbReference>
<feature type="transmembrane region" description="Helical" evidence="9">
    <location>
        <begin position="273"/>
        <end position="294"/>
    </location>
</feature>
<evidence type="ECO:0000256" key="8">
    <source>
        <dbReference type="SAM" id="MobiDB-lite"/>
    </source>
</evidence>
<feature type="compositionally biased region" description="Pro residues" evidence="8">
    <location>
        <begin position="14"/>
        <end position="23"/>
    </location>
</feature>
<keyword evidence="7 9" id="KW-0472">Membrane</keyword>
<dbReference type="GO" id="GO:0005886">
    <property type="term" value="C:plasma membrane"/>
    <property type="evidence" value="ECO:0007669"/>
    <property type="project" value="UniProtKB-SubCell"/>
</dbReference>
<dbReference type="InterPro" id="IPR036259">
    <property type="entry name" value="MFS_trans_sf"/>
</dbReference>
<keyword evidence="4" id="KW-1003">Cell membrane</keyword>
<accession>A0A1W0DAU0</accession>
<reference evidence="11 12" key="1">
    <citation type="submission" date="2017-02" db="EMBL/GenBank/DDBJ databases">
        <title>Chromobacterium haemolyticum H5244.</title>
        <authorList>
            <person name="Gulvik C.A."/>
        </authorList>
    </citation>
    <scope>NUCLEOTIDE SEQUENCE [LARGE SCALE GENOMIC DNA]</scope>
    <source>
        <strain evidence="11 12">H5244</strain>
    </source>
</reference>
<dbReference type="SUPFAM" id="SSF103473">
    <property type="entry name" value="MFS general substrate transporter"/>
    <property type="match status" value="1"/>
</dbReference>
<dbReference type="InterPro" id="IPR005829">
    <property type="entry name" value="Sugar_transporter_CS"/>
</dbReference>
<evidence type="ECO:0000313" key="12">
    <source>
        <dbReference type="Proteomes" id="UP000192721"/>
    </source>
</evidence>
<dbReference type="EMBL" id="MUKV01000001">
    <property type="protein sequence ID" value="OQS44073.1"/>
    <property type="molecule type" value="Genomic_DNA"/>
</dbReference>
<keyword evidence="5 9" id="KW-0812">Transmembrane</keyword>
<feature type="region of interest" description="Disordered" evidence="8">
    <location>
        <begin position="1"/>
        <end position="26"/>
    </location>
</feature>
<dbReference type="CDD" id="cd17324">
    <property type="entry name" value="MFS_NepI_like"/>
    <property type="match status" value="1"/>
</dbReference>
<dbReference type="InterPro" id="IPR020846">
    <property type="entry name" value="MFS_dom"/>
</dbReference>
<feature type="transmembrane region" description="Helical" evidence="9">
    <location>
        <begin position="365"/>
        <end position="386"/>
    </location>
</feature>
<dbReference type="PANTHER" id="PTHR43271:SF1">
    <property type="entry name" value="INNER MEMBRANE TRANSPORT PROTEIN YNFM"/>
    <property type="match status" value="1"/>
</dbReference>